<keyword evidence="3" id="KW-1185">Reference proteome</keyword>
<dbReference type="Proteomes" id="UP001239445">
    <property type="component" value="Unassembled WGS sequence"/>
</dbReference>
<dbReference type="EMBL" id="MU839831">
    <property type="protein sequence ID" value="KAK1756961.1"/>
    <property type="molecule type" value="Genomic_DNA"/>
</dbReference>
<dbReference type="AlphaFoldDB" id="A0AAJ0BEV2"/>
<protein>
    <submittedName>
        <fullName evidence="2">Uncharacterized protein</fullName>
    </submittedName>
</protein>
<feature type="chain" id="PRO_5042546309" evidence="1">
    <location>
        <begin position="22"/>
        <end position="339"/>
    </location>
</feature>
<reference evidence="2" key="1">
    <citation type="submission" date="2023-06" db="EMBL/GenBank/DDBJ databases">
        <title>Genome-scale phylogeny and comparative genomics of the fungal order Sordariales.</title>
        <authorList>
            <consortium name="Lawrence Berkeley National Laboratory"/>
            <person name="Hensen N."/>
            <person name="Bonometti L."/>
            <person name="Westerberg I."/>
            <person name="Brannstrom I.O."/>
            <person name="Guillou S."/>
            <person name="Cros-Aarteil S."/>
            <person name="Calhoun S."/>
            <person name="Haridas S."/>
            <person name="Kuo A."/>
            <person name="Mondo S."/>
            <person name="Pangilinan J."/>
            <person name="Riley R."/>
            <person name="Labutti K."/>
            <person name="Andreopoulos B."/>
            <person name="Lipzen A."/>
            <person name="Chen C."/>
            <person name="Yanf M."/>
            <person name="Daum C."/>
            <person name="Ng V."/>
            <person name="Clum A."/>
            <person name="Steindorff A."/>
            <person name="Ohm R."/>
            <person name="Martin F."/>
            <person name="Silar P."/>
            <person name="Natvig D."/>
            <person name="Lalanne C."/>
            <person name="Gautier V."/>
            <person name="Ament-Velasquez S.L."/>
            <person name="Kruys A."/>
            <person name="Hutchinson M.I."/>
            <person name="Powell A.J."/>
            <person name="Barry K."/>
            <person name="Miller A.N."/>
            <person name="Grigoriev I.V."/>
            <person name="Debuchy R."/>
            <person name="Gladieux P."/>
            <person name="Thoren M.H."/>
            <person name="Johannesson H."/>
        </authorList>
    </citation>
    <scope>NUCLEOTIDE SEQUENCE</scope>
    <source>
        <strain evidence="2">PSN4</strain>
    </source>
</reference>
<accession>A0AAJ0BEV2</accession>
<evidence type="ECO:0000313" key="3">
    <source>
        <dbReference type="Proteomes" id="UP001239445"/>
    </source>
</evidence>
<comment type="caution">
    <text evidence="2">The sequence shown here is derived from an EMBL/GenBank/DDBJ whole genome shotgun (WGS) entry which is preliminary data.</text>
</comment>
<proteinExistence type="predicted"/>
<feature type="signal peptide" evidence="1">
    <location>
        <begin position="1"/>
        <end position="21"/>
    </location>
</feature>
<sequence>MWPAALLVFGLVTPGGNLVGADELGCTCTGLDYTNGGSYLIDGTSDDDFTFTSVFSACGSDTVEPILLDPDGIGYACSTIAMQETGEQQQSSCPIAYSAMKSGTWSIIIQADGQDFQVMRTFQLTVQNVDKLTVTATPTVVVGVTSTEPAIIVETTLYQTSTYLARAPTISMQCGNNPGSILTETQVIPGPATTLYTEITRTRTEGATTATYVTTVGLNTGVQAREVAKAAAITSTVLQTTYTVTETSTIIVPARTSIETGLKHIVNGISVPPAQTICDEPDIATVTVLSAEPTQTVYDVDYVTFRSQVTVWVGSTQFQTYTNRQSATACWQNGGYYGV</sequence>
<evidence type="ECO:0000256" key="1">
    <source>
        <dbReference type="SAM" id="SignalP"/>
    </source>
</evidence>
<organism evidence="2 3">
    <name type="scientific">Echria macrotheca</name>
    <dbReference type="NCBI Taxonomy" id="438768"/>
    <lineage>
        <taxon>Eukaryota</taxon>
        <taxon>Fungi</taxon>
        <taxon>Dikarya</taxon>
        <taxon>Ascomycota</taxon>
        <taxon>Pezizomycotina</taxon>
        <taxon>Sordariomycetes</taxon>
        <taxon>Sordariomycetidae</taxon>
        <taxon>Sordariales</taxon>
        <taxon>Schizotheciaceae</taxon>
        <taxon>Echria</taxon>
    </lineage>
</organism>
<keyword evidence="1" id="KW-0732">Signal</keyword>
<name>A0AAJ0BEV2_9PEZI</name>
<gene>
    <name evidence="2" type="ORF">QBC47DRAFT_422042</name>
</gene>
<evidence type="ECO:0000313" key="2">
    <source>
        <dbReference type="EMBL" id="KAK1756961.1"/>
    </source>
</evidence>